<name>A0A419WSR9_9BACT</name>
<sequence>MFFVNLNRLRLITSPQSSPEEEEVVQRVGGFVMTKFIQTTVYIMQ</sequence>
<gene>
    <name evidence="1" type="ORF">BXY64_3305</name>
</gene>
<organism evidence="1 2">
    <name type="scientific">Marinifilum flexuosum</name>
    <dbReference type="NCBI Taxonomy" id="1117708"/>
    <lineage>
        <taxon>Bacteria</taxon>
        <taxon>Pseudomonadati</taxon>
        <taxon>Bacteroidota</taxon>
        <taxon>Bacteroidia</taxon>
        <taxon>Marinilabiliales</taxon>
        <taxon>Marinifilaceae</taxon>
    </lineage>
</organism>
<dbReference type="Proteomes" id="UP000284531">
    <property type="component" value="Unassembled WGS sequence"/>
</dbReference>
<keyword evidence="2" id="KW-1185">Reference proteome</keyword>
<comment type="caution">
    <text evidence="1">The sequence shown here is derived from an EMBL/GenBank/DDBJ whole genome shotgun (WGS) entry which is preliminary data.</text>
</comment>
<evidence type="ECO:0000313" key="1">
    <source>
        <dbReference type="EMBL" id="RKD98446.1"/>
    </source>
</evidence>
<dbReference type="AlphaFoldDB" id="A0A419WSR9"/>
<dbReference type="EMBL" id="RAPQ01000011">
    <property type="protein sequence ID" value="RKD98446.1"/>
    <property type="molecule type" value="Genomic_DNA"/>
</dbReference>
<protein>
    <submittedName>
        <fullName evidence="1">Uncharacterized protein</fullName>
    </submittedName>
</protein>
<proteinExistence type="predicted"/>
<accession>A0A419WSR9</accession>
<evidence type="ECO:0000313" key="2">
    <source>
        <dbReference type="Proteomes" id="UP000284531"/>
    </source>
</evidence>
<reference evidence="1 2" key="1">
    <citation type="submission" date="2018-09" db="EMBL/GenBank/DDBJ databases">
        <title>Genomic Encyclopedia of Archaeal and Bacterial Type Strains, Phase II (KMG-II): from individual species to whole genera.</title>
        <authorList>
            <person name="Goeker M."/>
        </authorList>
    </citation>
    <scope>NUCLEOTIDE SEQUENCE [LARGE SCALE GENOMIC DNA]</scope>
    <source>
        <strain evidence="1 2">DSM 21950</strain>
    </source>
</reference>